<keyword evidence="4 6" id="KW-0472">Membrane</keyword>
<evidence type="ECO:0000256" key="5">
    <source>
        <dbReference type="SAM" id="MobiDB-lite"/>
    </source>
</evidence>
<feature type="region of interest" description="Disordered" evidence="5">
    <location>
        <begin position="377"/>
        <end position="465"/>
    </location>
</feature>
<organism evidence="7 8">
    <name type="scientific">Plectus sambesii</name>
    <dbReference type="NCBI Taxonomy" id="2011161"/>
    <lineage>
        <taxon>Eukaryota</taxon>
        <taxon>Metazoa</taxon>
        <taxon>Ecdysozoa</taxon>
        <taxon>Nematoda</taxon>
        <taxon>Chromadorea</taxon>
        <taxon>Plectida</taxon>
        <taxon>Plectina</taxon>
        <taxon>Plectoidea</taxon>
        <taxon>Plectidae</taxon>
        <taxon>Plectus</taxon>
    </lineage>
</organism>
<comment type="subcellular location">
    <subcellularLocation>
        <location evidence="1">Membrane</location>
        <topology evidence="1">Multi-pass membrane protein</topology>
    </subcellularLocation>
</comment>
<feature type="compositionally biased region" description="Basic residues" evidence="5">
    <location>
        <begin position="314"/>
        <end position="325"/>
    </location>
</feature>
<keyword evidence="3 6" id="KW-1133">Transmembrane helix</keyword>
<evidence type="ECO:0000313" key="8">
    <source>
        <dbReference type="WBParaSite" id="PSAMB.scaffold451size50595.g5994.t1"/>
    </source>
</evidence>
<reference evidence="8" key="1">
    <citation type="submission" date="2022-11" db="UniProtKB">
        <authorList>
            <consortium name="WormBaseParasite"/>
        </authorList>
    </citation>
    <scope>IDENTIFICATION</scope>
</reference>
<name>A0A914WLT0_9BILA</name>
<feature type="transmembrane region" description="Helical" evidence="6">
    <location>
        <begin position="114"/>
        <end position="137"/>
    </location>
</feature>
<dbReference type="InterPro" id="IPR008952">
    <property type="entry name" value="Tetraspanin_EC2_sf"/>
</dbReference>
<dbReference type="GO" id="GO:0005886">
    <property type="term" value="C:plasma membrane"/>
    <property type="evidence" value="ECO:0007669"/>
    <property type="project" value="TreeGrafter"/>
</dbReference>
<evidence type="ECO:0000256" key="3">
    <source>
        <dbReference type="ARBA" id="ARBA00022989"/>
    </source>
</evidence>
<dbReference type="Gene3D" id="1.10.1450.10">
    <property type="entry name" value="Tetraspanin"/>
    <property type="match status" value="1"/>
</dbReference>
<evidence type="ECO:0000313" key="7">
    <source>
        <dbReference type="Proteomes" id="UP000887566"/>
    </source>
</evidence>
<evidence type="ECO:0000256" key="1">
    <source>
        <dbReference type="ARBA" id="ARBA00004141"/>
    </source>
</evidence>
<feature type="transmembrane region" description="Helical" evidence="6">
    <location>
        <begin position="272"/>
        <end position="297"/>
    </location>
</feature>
<dbReference type="InterPro" id="IPR018499">
    <property type="entry name" value="Tetraspanin/Peripherin"/>
</dbReference>
<keyword evidence="7" id="KW-1185">Reference proteome</keyword>
<protein>
    <submittedName>
        <fullName evidence="8">Tetraspanin</fullName>
    </submittedName>
</protein>
<evidence type="ECO:0000256" key="6">
    <source>
        <dbReference type="SAM" id="Phobius"/>
    </source>
</evidence>
<dbReference type="Proteomes" id="UP000887566">
    <property type="component" value="Unplaced"/>
</dbReference>
<dbReference type="AlphaFoldDB" id="A0A914WLT0"/>
<proteinExistence type="predicted"/>
<dbReference type="PANTHER" id="PTHR19282:SF502">
    <property type="entry name" value="TETRASPANIN-14"/>
    <property type="match status" value="1"/>
</dbReference>
<evidence type="ECO:0000256" key="2">
    <source>
        <dbReference type="ARBA" id="ARBA00022692"/>
    </source>
</evidence>
<dbReference type="PANTHER" id="PTHR19282">
    <property type="entry name" value="TETRASPANIN"/>
    <property type="match status" value="1"/>
</dbReference>
<feature type="region of interest" description="Disordered" evidence="5">
    <location>
        <begin position="313"/>
        <end position="339"/>
    </location>
</feature>
<dbReference type="Pfam" id="PF00335">
    <property type="entry name" value="Tetraspanin"/>
    <property type="match status" value="1"/>
</dbReference>
<sequence length="498" mass="55313">MMALATHISRSFLPEGHNGARVTCPNASSPWNLCRNGCRPSSDPPDDDVERCTVRLTVKLLLPLRLLHASTVSWDNALCGCPPARLTQRRGRGRRYPTRRAPLIGQTPPSLNPFALTVFFCYIMLVVATFVIFILFYSDTTEGLSAHNVLLLSIKRYHQNKNLADFIDYVQEQLECCGATSASQGFKDWELSEQYNCSTHNPYPERCGVPFSCCKRSVISGAAGSLANPLLPAMRSLECWQNAQEKKLREVEATIHTRGCLQPLKTAFESHAVHIGALVGGIIIPVCFSVCLANILAKQIDRQQYLLEREARRNERRKRRERHRFRDPFANVQPTPKPLTTAVVGGKTALNKAKSISTGSLKPFAGTAAEPTATFLHTETVDETKAALPPLAGDAERRRRRPKRSGAGVAGERSSRPAAGRERTGRSSRPRPSSASPVVRRRHEHKVGNRTRPDKRRKSIAVPLYEEQNATAAAEQTRRTQNWILQQSDLVSAANGDR</sequence>
<keyword evidence="2 6" id="KW-0812">Transmembrane</keyword>
<dbReference type="WBParaSite" id="PSAMB.scaffold451size50595.g5994.t1">
    <property type="protein sequence ID" value="PSAMB.scaffold451size50595.g5994.t1"/>
    <property type="gene ID" value="PSAMB.scaffold451size50595.g5994"/>
</dbReference>
<dbReference type="SUPFAM" id="SSF48652">
    <property type="entry name" value="Tetraspanin"/>
    <property type="match status" value="1"/>
</dbReference>
<evidence type="ECO:0000256" key="4">
    <source>
        <dbReference type="ARBA" id="ARBA00023136"/>
    </source>
</evidence>
<feature type="compositionally biased region" description="Basic and acidic residues" evidence="5">
    <location>
        <begin position="413"/>
        <end position="425"/>
    </location>
</feature>
<accession>A0A914WLT0</accession>
<feature type="compositionally biased region" description="Basic residues" evidence="5">
    <location>
        <begin position="439"/>
        <end position="459"/>
    </location>
</feature>